<comment type="caution">
    <text evidence="2">The sequence shown here is derived from an EMBL/GenBank/DDBJ whole genome shotgun (WGS) entry which is preliminary data.</text>
</comment>
<evidence type="ECO:0000256" key="1">
    <source>
        <dbReference type="SAM" id="MobiDB-lite"/>
    </source>
</evidence>
<sequence length="65" mass="6802">MKDNKNKDQDQDKKLVKDINSVSKMAGNQGNENVDDPKRPAKGGSRGTSSDQDGGQDAGSSAGSH</sequence>
<feature type="region of interest" description="Disordered" evidence="1">
    <location>
        <begin position="1"/>
        <end position="65"/>
    </location>
</feature>
<evidence type="ECO:0000313" key="3">
    <source>
        <dbReference type="Proteomes" id="UP000321532"/>
    </source>
</evidence>
<accession>A0A512B453</accession>
<dbReference type="RefSeq" id="WP_146903420.1">
    <property type="nucleotide sequence ID" value="NZ_BJYS01000043.1"/>
</dbReference>
<feature type="compositionally biased region" description="Basic and acidic residues" evidence="1">
    <location>
        <begin position="1"/>
        <end position="17"/>
    </location>
</feature>
<feature type="compositionally biased region" description="Low complexity" evidence="1">
    <location>
        <begin position="47"/>
        <end position="65"/>
    </location>
</feature>
<proteinExistence type="predicted"/>
<organism evidence="2 3">
    <name type="scientific">Adhaeribacter aerolatus</name>
    <dbReference type="NCBI Taxonomy" id="670289"/>
    <lineage>
        <taxon>Bacteria</taxon>
        <taxon>Pseudomonadati</taxon>
        <taxon>Bacteroidota</taxon>
        <taxon>Cytophagia</taxon>
        <taxon>Cytophagales</taxon>
        <taxon>Hymenobacteraceae</taxon>
        <taxon>Adhaeribacter</taxon>
    </lineage>
</organism>
<name>A0A512B453_9BACT</name>
<reference evidence="2 3" key="1">
    <citation type="submission" date="2019-07" db="EMBL/GenBank/DDBJ databases">
        <title>Whole genome shotgun sequence of Adhaeribacter aerolatus NBRC 106133.</title>
        <authorList>
            <person name="Hosoyama A."/>
            <person name="Uohara A."/>
            <person name="Ohji S."/>
            <person name="Ichikawa N."/>
        </authorList>
    </citation>
    <scope>NUCLEOTIDE SEQUENCE [LARGE SCALE GENOMIC DNA]</scope>
    <source>
        <strain evidence="2 3">NBRC 106133</strain>
    </source>
</reference>
<dbReference type="Proteomes" id="UP000321532">
    <property type="component" value="Unassembled WGS sequence"/>
</dbReference>
<evidence type="ECO:0000313" key="2">
    <source>
        <dbReference type="EMBL" id="GEO06743.1"/>
    </source>
</evidence>
<protein>
    <submittedName>
        <fullName evidence="2">Uncharacterized protein</fullName>
    </submittedName>
</protein>
<dbReference type="AlphaFoldDB" id="A0A512B453"/>
<keyword evidence="3" id="KW-1185">Reference proteome</keyword>
<gene>
    <name evidence="2" type="ORF">AAE02nite_44070</name>
</gene>
<dbReference type="EMBL" id="BJYS01000043">
    <property type="protein sequence ID" value="GEO06743.1"/>
    <property type="molecule type" value="Genomic_DNA"/>
</dbReference>
<feature type="compositionally biased region" description="Polar residues" evidence="1">
    <location>
        <begin position="20"/>
        <end position="32"/>
    </location>
</feature>